<keyword evidence="3" id="KW-1185">Reference proteome</keyword>
<evidence type="ECO:0000313" key="2">
    <source>
        <dbReference type="EMBL" id="KIJ40488.1"/>
    </source>
</evidence>
<organism evidence="2 3">
    <name type="scientific">Sphaerobolus stellatus (strain SS14)</name>
    <dbReference type="NCBI Taxonomy" id="990650"/>
    <lineage>
        <taxon>Eukaryota</taxon>
        <taxon>Fungi</taxon>
        <taxon>Dikarya</taxon>
        <taxon>Basidiomycota</taxon>
        <taxon>Agaricomycotina</taxon>
        <taxon>Agaricomycetes</taxon>
        <taxon>Phallomycetidae</taxon>
        <taxon>Geastrales</taxon>
        <taxon>Sphaerobolaceae</taxon>
        <taxon>Sphaerobolus</taxon>
    </lineage>
</organism>
<dbReference type="EMBL" id="KN837144">
    <property type="protein sequence ID" value="KIJ40488.1"/>
    <property type="molecule type" value="Genomic_DNA"/>
</dbReference>
<accession>A0A0C9UBG2</accession>
<name>A0A0C9UBG2_SPHS4</name>
<gene>
    <name evidence="2" type="ORF">M422DRAFT_173820</name>
</gene>
<dbReference type="InterPro" id="IPR036047">
    <property type="entry name" value="F-box-like_dom_sf"/>
</dbReference>
<protein>
    <recommendedName>
        <fullName evidence="1">F-box domain-containing protein</fullName>
    </recommendedName>
</protein>
<dbReference type="OrthoDB" id="3036354at2759"/>
<evidence type="ECO:0000259" key="1">
    <source>
        <dbReference type="PROSITE" id="PS50181"/>
    </source>
</evidence>
<dbReference type="SUPFAM" id="SSF81383">
    <property type="entry name" value="F-box domain"/>
    <property type="match status" value="1"/>
</dbReference>
<dbReference type="Proteomes" id="UP000054279">
    <property type="component" value="Unassembled WGS sequence"/>
</dbReference>
<dbReference type="PROSITE" id="PS50181">
    <property type="entry name" value="FBOX"/>
    <property type="match status" value="1"/>
</dbReference>
<dbReference type="InterPro" id="IPR001810">
    <property type="entry name" value="F-box_dom"/>
</dbReference>
<sequence>MALANLPKELLEYIFNNIDEVGDLLSLALACRILCVLIIPWHINYRWFSSNPGRKKLWRTLIINFRLAARIRNLEFSAVRI</sequence>
<proteinExistence type="predicted"/>
<dbReference type="HOGENOM" id="CLU_189352_0_0_1"/>
<feature type="domain" description="F-box" evidence="1">
    <location>
        <begin position="1"/>
        <end position="61"/>
    </location>
</feature>
<dbReference type="AlphaFoldDB" id="A0A0C9UBG2"/>
<evidence type="ECO:0000313" key="3">
    <source>
        <dbReference type="Proteomes" id="UP000054279"/>
    </source>
</evidence>
<reference evidence="2 3" key="1">
    <citation type="submission" date="2014-06" db="EMBL/GenBank/DDBJ databases">
        <title>Evolutionary Origins and Diversification of the Mycorrhizal Mutualists.</title>
        <authorList>
            <consortium name="DOE Joint Genome Institute"/>
            <consortium name="Mycorrhizal Genomics Consortium"/>
            <person name="Kohler A."/>
            <person name="Kuo A."/>
            <person name="Nagy L.G."/>
            <person name="Floudas D."/>
            <person name="Copeland A."/>
            <person name="Barry K.W."/>
            <person name="Cichocki N."/>
            <person name="Veneault-Fourrey C."/>
            <person name="LaButti K."/>
            <person name="Lindquist E.A."/>
            <person name="Lipzen A."/>
            <person name="Lundell T."/>
            <person name="Morin E."/>
            <person name="Murat C."/>
            <person name="Riley R."/>
            <person name="Ohm R."/>
            <person name="Sun H."/>
            <person name="Tunlid A."/>
            <person name="Henrissat B."/>
            <person name="Grigoriev I.V."/>
            <person name="Hibbett D.S."/>
            <person name="Martin F."/>
        </authorList>
    </citation>
    <scope>NUCLEOTIDE SEQUENCE [LARGE SCALE GENOMIC DNA]</scope>
    <source>
        <strain evidence="2 3">SS14</strain>
    </source>
</reference>